<keyword evidence="2" id="KW-1185">Reference proteome</keyword>
<reference evidence="3" key="1">
    <citation type="submission" date="2022-11" db="UniProtKB">
        <authorList>
            <consortium name="WormBaseParasite"/>
        </authorList>
    </citation>
    <scope>IDENTIFICATION</scope>
</reference>
<keyword evidence="1" id="KW-0472">Membrane</keyword>
<evidence type="ECO:0000313" key="3">
    <source>
        <dbReference type="WBParaSite" id="nRc.2.0.1.t25886-RA"/>
    </source>
</evidence>
<name>A0A915JIH1_ROMCU</name>
<keyword evidence="1" id="KW-0812">Transmembrane</keyword>
<evidence type="ECO:0000313" key="2">
    <source>
        <dbReference type="Proteomes" id="UP000887565"/>
    </source>
</evidence>
<dbReference type="Proteomes" id="UP000887565">
    <property type="component" value="Unplaced"/>
</dbReference>
<organism evidence="2 3">
    <name type="scientific">Romanomermis culicivorax</name>
    <name type="common">Nematode worm</name>
    <dbReference type="NCBI Taxonomy" id="13658"/>
    <lineage>
        <taxon>Eukaryota</taxon>
        <taxon>Metazoa</taxon>
        <taxon>Ecdysozoa</taxon>
        <taxon>Nematoda</taxon>
        <taxon>Enoplea</taxon>
        <taxon>Dorylaimia</taxon>
        <taxon>Mermithida</taxon>
        <taxon>Mermithoidea</taxon>
        <taxon>Mermithidae</taxon>
        <taxon>Romanomermis</taxon>
    </lineage>
</organism>
<dbReference type="WBParaSite" id="nRc.2.0.1.t25886-RA">
    <property type="protein sequence ID" value="nRc.2.0.1.t25886-RA"/>
    <property type="gene ID" value="nRc.2.0.1.g25886"/>
</dbReference>
<dbReference type="AlphaFoldDB" id="A0A915JIH1"/>
<protein>
    <submittedName>
        <fullName evidence="3">Uncharacterized protein</fullName>
    </submittedName>
</protein>
<evidence type="ECO:0000256" key="1">
    <source>
        <dbReference type="SAM" id="Phobius"/>
    </source>
</evidence>
<feature type="transmembrane region" description="Helical" evidence="1">
    <location>
        <begin position="44"/>
        <end position="61"/>
    </location>
</feature>
<proteinExistence type="predicted"/>
<accession>A0A915JIH1</accession>
<sequence>MKGPVSIKSFKVEIISTTKKEKIAFSCFTNVAIISSSGSSPTTFAFYYFVLCVPITFPFILKFKDSLITSSIARLNSLNWEFAQLLITDMEIAQSQFRSIENSLIWKFAQLGIAHMGIPPLKIRSFGNSLNWESLSWESLT</sequence>
<keyword evidence="1" id="KW-1133">Transmembrane helix</keyword>